<keyword evidence="1" id="KW-0812">Transmembrane</keyword>
<keyword evidence="1" id="KW-1133">Transmembrane helix</keyword>
<keyword evidence="1" id="KW-0472">Membrane</keyword>
<dbReference type="AlphaFoldDB" id="A0A731RA62"/>
<reference evidence="2" key="1">
    <citation type="journal article" date="2018" name="Genome Biol.">
        <title>SKESA: strategic k-mer extension for scrupulous assemblies.</title>
        <authorList>
            <person name="Souvorov A."/>
            <person name="Agarwala R."/>
            <person name="Lipman D.J."/>
        </authorList>
    </citation>
    <scope>NUCLEOTIDE SEQUENCE</scope>
    <source>
        <strain evidence="2">12-5143</strain>
    </source>
</reference>
<protein>
    <submittedName>
        <fullName evidence="2">Uncharacterized protein</fullName>
    </submittedName>
</protein>
<comment type="caution">
    <text evidence="2">The sequence shown here is derived from an EMBL/GenBank/DDBJ whole genome shotgun (WGS) entry which is preliminary data.</text>
</comment>
<feature type="transmembrane region" description="Helical" evidence="1">
    <location>
        <begin position="6"/>
        <end position="30"/>
    </location>
</feature>
<sequence>MRVDRPLGFTAVVIDFFIGNALLALAPVLWRSARHEKTILTTVIT</sequence>
<organism evidence="2">
    <name type="scientific">Salmonella enterica subsp. salamae serovar 42:r:-</name>
    <dbReference type="NCBI Taxonomy" id="2500152"/>
    <lineage>
        <taxon>Bacteria</taxon>
        <taxon>Pseudomonadati</taxon>
        <taxon>Pseudomonadota</taxon>
        <taxon>Gammaproteobacteria</taxon>
        <taxon>Enterobacterales</taxon>
        <taxon>Enterobacteriaceae</taxon>
        <taxon>Salmonella</taxon>
    </lineage>
</organism>
<dbReference type="RefSeq" id="WP_164730223.1">
    <property type="nucleotide sequence ID" value="NZ_CP034697.1"/>
</dbReference>
<dbReference type="EMBL" id="DAARZY010000045">
    <property type="protein sequence ID" value="HAE4642567.1"/>
    <property type="molecule type" value="Genomic_DNA"/>
</dbReference>
<reference evidence="2" key="2">
    <citation type="submission" date="2018-07" db="EMBL/GenBank/DDBJ databases">
        <authorList>
            <consortium name="NCBI Pathogen Detection Project"/>
        </authorList>
    </citation>
    <scope>NUCLEOTIDE SEQUENCE</scope>
    <source>
        <strain evidence="2">12-5143</strain>
    </source>
</reference>
<gene>
    <name evidence="2" type="ORF">G4D29_003290</name>
</gene>
<proteinExistence type="predicted"/>
<evidence type="ECO:0000313" key="2">
    <source>
        <dbReference type="EMBL" id="HAE4642567.1"/>
    </source>
</evidence>
<accession>A0A731RA62</accession>
<evidence type="ECO:0000256" key="1">
    <source>
        <dbReference type="SAM" id="Phobius"/>
    </source>
</evidence>
<name>A0A731RA62_SALER</name>